<organism evidence="1 2">
    <name type="scientific">Nephila pilipes</name>
    <name type="common">Giant wood spider</name>
    <name type="synonym">Nephila maculata</name>
    <dbReference type="NCBI Taxonomy" id="299642"/>
    <lineage>
        <taxon>Eukaryota</taxon>
        <taxon>Metazoa</taxon>
        <taxon>Ecdysozoa</taxon>
        <taxon>Arthropoda</taxon>
        <taxon>Chelicerata</taxon>
        <taxon>Arachnida</taxon>
        <taxon>Araneae</taxon>
        <taxon>Araneomorphae</taxon>
        <taxon>Entelegynae</taxon>
        <taxon>Araneoidea</taxon>
        <taxon>Nephilidae</taxon>
        <taxon>Nephila</taxon>
    </lineage>
</organism>
<dbReference type="EMBL" id="BMAW01044884">
    <property type="protein sequence ID" value="GFS46879.1"/>
    <property type="molecule type" value="Genomic_DNA"/>
</dbReference>
<proteinExistence type="predicted"/>
<gene>
    <name evidence="1" type="ORF">NPIL_280921</name>
</gene>
<evidence type="ECO:0000313" key="2">
    <source>
        <dbReference type="Proteomes" id="UP000887013"/>
    </source>
</evidence>
<protein>
    <submittedName>
        <fullName evidence="1">Uncharacterized protein</fullName>
    </submittedName>
</protein>
<name>A0A8X6MDK7_NEPPI</name>
<dbReference type="AlphaFoldDB" id="A0A8X6MDK7"/>
<reference evidence="1" key="1">
    <citation type="submission" date="2020-08" db="EMBL/GenBank/DDBJ databases">
        <title>Multicomponent nature underlies the extraordinary mechanical properties of spider dragline silk.</title>
        <authorList>
            <person name="Kono N."/>
            <person name="Nakamura H."/>
            <person name="Mori M."/>
            <person name="Yoshida Y."/>
            <person name="Ohtoshi R."/>
            <person name="Malay A.D."/>
            <person name="Moran D.A.P."/>
            <person name="Tomita M."/>
            <person name="Numata K."/>
            <person name="Arakawa K."/>
        </authorList>
    </citation>
    <scope>NUCLEOTIDE SEQUENCE</scope>
</reference>
<sequence>MLDIPDGRERHVINMSPEPPLTSSFGIPFTLRRLHSQPFPLLTSGDPTTKCYAEKVAHQTSSFIPSFLWRGAQRATAQALDKGPSVGLRSVIVQRLHSATLRRDFVCESVSVKASHEQIFPPDKNTYGSRKFLSPIERVEDEIYDTRNIHFST</sequence>
<evidence type="ECO:0000313" key="1">
    <source>
        <dbReference type="EMBL" id="GFS46879.1"/>
    </source>
</evidence>
<comment type="caution">
    <text evidence="1">The sequence shown here is derived from an EMBL/GenBank/DDBJ whole genome shotgun (WGS) entry which is preliminary data.</text>
</comment>
<accession>A0A8X6MDK7</accession>
<dbReference type="Proteomes" id="UP000887013">
    <property type="component" value="Unassembled WGS sequence"/>
</dbReference>
<keyword evidence="2" id="KW-1185">Reference proteome</keyword>